<dbReference type="EMBL" id="JAPWDS010000003">
    <property type="protein sequence ID" value="KAJ5502058.1"/>
    <property type="molecule type" value="Genomic_DNA"/>
</dbReference>
<keyword evidence="1 4" id="KW-0489">Methyltransferase</keyword>
<dbReference type="OrthoDB" id="540004at2759"/>
<dbReference type="Gene3D" id="3.40.50.150">
    <property type="entry name" value="Vaccinia Virus protein VP39"/>
    <property type="match status" value="1"/>
</dbReference>
<accession>A0A9W9XRL6</accession>
<dbReference type="GO" id="GO:0008168">
    <property type="term" value="F:methyltransferase activity"/>
    <property type="evidence" value="ECO:0007669"/>
    <property type="project" value="UniProtKB-KW"/>
</dbReference>
<dbReference type="InterPro" id="IPR029063">
    <property type="entry name" value="SAM-dependent_MTases_sf"/>
</dbReference>
<name>A0A9W9XRL6_9EURO</name>
<keyword evidence="2" id="KW-0808">Transferase</keyword>
<evidence type="ECO:0000259" key="3">
    <source>
        <dbReference type="Pfam" id="PF13649"/>
    </source>
</evidence>
<proteinExistence type="predicted"/>
<dbReference type="PANTHER" id="PTHR43861:SF1">
    <property type="entry name" value="TRANS-ACONITATE 2-METHYLTRANSFERASE"/>
    <property type="match status" value="1"/>
</dbReference>
<protein>
    <submittedName>
        <fullName evidence="4">Methyltransferase type 11</fullName>
    </submittedName>
</protein>
<dbReference type="InterPro" id="IPR041698">
    <property type="entry name" value="Methyltransf_25"/>
</dbReference>
<keyword evidence="5" id="KW-1185">Reference proteome</keyword>
<gene>
    <name evidence="4" type="ORF">N7463_004932</name>
</gene>
<reference evidence="4" key="2">
    <citation type="journal article" date="2023" name="IMA Fungus">
        <title>Comparative genomic study of the Penicillium genus elucidates a diverse pangenome and 15 lateral gene transfer events.</title>
        <authorList>
            <person name="Petersen C."/>
            <person name="Sorensen T."/>
            <person name="Nielsen M.R."/>
            <person name="Sondergaard T.E."/>
            <person name="Sorensen J.L."/>
            <person name="Fitzpatrick D.A."/>
            <person name="Frisvad J.C."/>
            <person name="Nielsen K.L."/>
        </authorList>
    </citation>
    <scope>NUCLEOTIDE SEQUENCE</scope>
    <source>
        <strain evidence="4">IBT 29495</strain>
    </source>
</reference>
<dbReference type="AlphaFoldDB" id="A0A9W9XRL6"/>
<organism evidence="4 5">
    <name type="scientific">Penicillium fimorum</name>
    <dbReference type="NCBI Taxonomy" id="1882269"/>
    <lineage>
        <taxon>Eukaryota</taxon>
        <taxon>Fungi</taxon>
        <taxon>Dikarya</taxon>
        <taxon>Ascomycota</taxon>
        <taxon>Pezizomycotina</taxon>
        <taxon>Eurotiomycetes</taxon>
        <taxon>Eurotiomycetidae</taxon>
        <taxon>Eurotiales</taxon>
        <taxon>Aspergillaceae</taxon>
        <taxon>Penicillium</taxon>
    </lineage>
</organism>
<dbReference type="Pfam" id="PF13649">
    <property type="entry name" value="Methyltransf_25"/>
    <property type="match status" value="1"/>
</dbReference>
<evidence type="ECO:0000256" key="1">
    <source>
        <dbReference type="ARBA" id="ARBA00022603"/>
    </source>
</evidence>
<evidence type="ECO:0000313" key="5">
    <source>
        <dbReference type="Proteomes" id="UP001149954"/>
    </source>
</evidence>
<reference evidence="4" key="1">
    <citation type="submission" date="2022-12" db="EMBL/GenBank/DDBJ databases">
        <authorList>
            <person name="Petersen C."/>
        </authorList>
    </citation>
    <scope>NUCLEOTIDE SEQUENCE</scope>
    <source>
        <strain evidence="4">IBT 29495</strain>
    </source>
</reference>
<evidence type="ECO:0000256" key="2">
    <source>
        <dbReference type="ARBA" id="ARBA00022679"/>
    </source>
</evidence>
<dbReference type="GO" id="GO:0032259">
    <property type="term" value="P:methylation"/>
    <property type="evidence" value="ECO:0007669"/>
    <property type="project" value="UniProtKB-KW"/>
</dbReference>
<dbReference type="PANTHER" id="PTHR43861">
    <property type="entry name" value="TRANS-ACONITATE 2-METHYLTRANSFERASE-RELATED"/>
    <property type="match status" value="1"/>
</dbReference>
<dbReference type="CDD" id="cd02440">
    <property type="entry name" value="AdoMet_MTases"/>
    <property type="match status" value="1"/>
</dbReference>
<dbReference type="Proteomes" id="UP001149954">
    <property type="component" value="Unassembled WGS sequence"/>
</dbReference>
<evidence type="ECO:0000313" key="4">
    <source>
        <dbReference type="EMBL" id="KAJ5502058.1"/>
    </source>
</evidence>
<feature type="domain" description="Methyltransferase" evidence="3">
    <location>
        <begin position="55"/>
        <end position="148"/>
    </location>
</feature>
<dbReference type="SUPFAM" id="SSF53335">
    <property type="entry name" value="S-adenosyl-L-methionine-dependent methyltransferases"/>
    <property type="match status" value="1"/>
</dbReference>
<sequence>MSKSINNEQIKDDIKKAYDDISEVYLDWTQPSHEIRLSYLNRMLGSIDSTKGQSILELGCGAGVPCTQLLASREYTRVTANDISDAQIAMAKERLPQSVNLIPGDMMELKFSPEHFDAVVAMYSIFHLPRDEQTTILRRIFDWLKPGGQLLANFPETGFASSSDQSWLGGTKGAMHWSGWGRDEMRRILADIGFEVEIDEVVVDCEEEKGVSRNVAFNWILAKK</sequence>
<comment type="caution">
    <text evidence="4">The sequence shown here is derived from an EMBL/GenBank/DDBJ whole genome shotgun (WGS) entry which is preliminary data.</text>
</comment>